<evidence type="ECO:0000313" key="2">
    <source>
        <dbReference type="Proteomes" id="UP001279734"/>
    </source>
</evidence>
<name>A0AAD3SM43_NEPGR</name>
<accession>A0AAD3SM43</accession>
<organism evidence="1 2">
    <name type="scientific">Nepenthes gracilis</name>
    <name type="common">Slender pitcher plant</name>
    <dbReference type="NCBI Taxonomy" id="150966"/>
    <lineage>
        <taxon>Eukaryota</taxon>
        <taxon>Viridiplantae</taxon>
        <taxon>Streptophyta</taxon>
        <taxon>Embryophyta</taxon>
        <taxon>Tracheophyta</taxon>
        <taxon>Spermatophyta</taxon>
        <taxon>Magnoliopsida</taxon>
        <taxon>eudicotyledons</taxon>
        <taxon>Gunneridae</taxon>
        <taxon>Pentapetalae</taxon>
        <taxon>Caryophyllales</taxon>
        <taxon>Nepenthaceae</taxon>
        <taxon>Nepenthes</taxon>
    </lineage>
</organism>
<dbReference type="Proteomes" id="UP001279734">
    <property type="component" value="Unassembled WGS sequence"/>
</dbReference>
<reference evidence="1" key="1">
    <citation type="submission" date="2023-05" db="EMBL/GenBank/DDBJ databases">
        <title>Nepenthes gracilis genome sequencing.</title>
        <authorList>
            <person name="Fukushima K."/>
        </authorList>
    </citation>
    <scope>NUCLEOTIDE SEQUENCE</scope>
    <source>
        <strain evidence="1">SING2019-196</strain>
    </source>
</reference>
<dbReference type="EMBL" id="BSYO01000012">
    <property type="protein sequence ID" value="GMH13314.1"/>
    <property type="molecule type" value="Genomic_DNA"/>
</dbReference>
<keyword evidence="2" id="KW-1185">Reference proteome</keyword>
<proteinExistence type="predicted"/>
<gene>
    <name evidence="1" type="ORF">Nepgr_015155</name>
</gene>
<comment type="caution">
    <text evidence="1">The sequence shown here is derived from an EMBL/GenBank/DDBJ whole genome shotgun (WGS) entry which is preliminary data.</text>
</comment>
<dbReference type="AlphaFoldDB" id="A0AAD3SM43"/>
<protein>
    <submittedName>
        <fullName evidence="1">Uncharacterized protein</fullName>
    </submittedName>
</protein>
<sequence>MSFNAATFSRRNSWQSNRKAAWNSLNLEELGDSQNLTKKVMQATNGFHLKQISFDAAIIKKESFCGILIRNSRRETILLSAFVLEAKEPLLTEAKCGLKAVEIAISLGVDRFI</sequence>
<evidence type="ECO:0000313" key="1">
    <source>
        <dbReference type="EMBL" id="GMH13314.1"/>
    </source>
</evidence>